<gene>
    <name evidence="1" type="ORF">L3Q82_000150</name>
</gene>
<name>A0ACB8XAY5_9TELE</name>
<keyword evidence="2" id="KW-1185">Reference proteome</keyword>
<dbReference type="Proteomes" id="UP000831701">
    <property type="component" value="Chromosome 1"/>
</dbReference>
<accession>A0ACB8XAY5</accession>
<evidence type="ECO:0000313" key="1">
    <source>
        <dbReference type="EMBL" id="KAI3376899.1"/>
    </source>
</evidence>
<protein>
    <submittedName>
        <fullName evidence="1">Uncharacterized protein</fullName>
    </submittedName>
</protein>
<reference evidence="1" key="1">
    <citation type="submission" date="2022-04" db="EMBL/GenBank/DDBJ databases">
        <title>Jade perch genome.</title>
        <authorList>
            <person name="Chao B."/>
        </authorList>
    </citation>
    <scope>NUCLEOTIDE SEQUENCE</scope>
    <source>
        <strain evidence="1">CB-2022</strain>
    </source>
</reference>
<evidence type="ECO:0000313" key="2">
    <source>
        <dbReference type="Proteomes" id="UP000831701"/>
    </source>
</evidence>
<organism evidence="1 2">
    <name type="scientific">Scortum barcoo</name>
    <name type="common">barcoo grunter</name>
    <dbReference type="NCBI Taxonomy" id="214431"/>
    <lineage>
        <taxon>Eukaryota</taxon>
        <taxon>Metazoa</taxon>
        <taxon>Chordata</taxon>
        <taxon>Craniata</taxon>
        <taxon>Vertebrata</taxon>
        <taxon>Euteleostomi</taxon>
        <taxon>Actinopterygii</taxon>
        <taxon>Neopterygii</taxon>
        <taxon>Teleostei</taxon>
        <taxon>Neoteleostei</taxon>
        <taxon>Acanthomorphata</taxon>
        <taxon>Eupercaria</taxon>
        <taxon>Centrarchiformes</taxon>
        <taxon>Terapontoidei</taxon>
        <taxon>Terapontidae</taxon>
        <taxon>Scortum</taxon>
    </lineage>
</organism>
<sequence length="118" mass="13822">MDFFHFCPPEEDSAASGAEPPGLKQAENFSCRLELNRHWYHLTCEVTPYFTHKDIHMERHEHRLPGGFSLLWFRRYQTHEVSTERKNFYPQGGVVAGDLNTDVWMCVMEAEIKHRGQG</sequence>
<comment type="caution">
    <text evidence="1">The sequence shown here is derived from an EMBL/GenBank/DDBJ whole genome shotgun (WGS) entry which is preliminary data.</text>
</comment>
<proteinExistence type="predicted"/>
<dbReference type="EMBL" id="CM041531">
    <property type="protein sequence ID" value="KAI3376899.1"/>
    <property type="molecule type" value="Genomic_DNA"/>
</dbReference>